<name>A0A917E9Y9_9RHOB</name>
<accession>A0A917E9Y9</accession>
<dbReference type="Proteomes" id="UP000612855">
    <property type="component" value="Unassembled WGS sequence"/>
</dbReference>
<dbReference type="AlphaFoldDB" id="A0A917E9Y9"/>
<proteinExistence type="predicted"/>
<organism evidence="1 2">
    <name type="scientific">Primorskyibacter flagellatus</name>
    <dbReference type="NCBI Taxonomy" id="1387277"/>
    <lineage>
        <taxon>Bacteria</taxon>
        <taxon>Pseudomonadati</taxon>
        <taxon>Pseudomonadota</taxon>
        <taxon>Alphaproteobacteria</taxon>
        <taxon>Rhodobacterales</taxon>
        <taxon>Roseobacteraceae</taxon>
        <taxon>Primorskyibacter</taxon>
    </lineage>
</organism>
<protein>
    <submittedName>
        <fullName evidence="1">Uncharacterized protein</fullName>
    </submittedName>
</protein>
<evidence type="ECO:0000313" key="2">
    <source>
        <dbReference type="Proteomes" id="UP000612855"/>
    </source>
</evidence>
<keyword evidence="2" id="KW-1185">Reference proteome</keyword>
<sequence length="122" mass="14599">MRDAIGKYWPDLKRKTVGPCLIEWCAVKQPLFEDPYLYLVVSLRTWDDRKINLRLNMTRDTEEWKLIRFEFFTRCGITDLEDADELVGLTPELFIPSDWETNTRIIARRDILTMIQKELTDE</sequence>
<dbReference type="RefSeq" id="WP_188475837.1">
    <property type="nucleotide sequence ID" value="NZ_BMFJ01000001.1"/>
</dbReference>
<comment type="caution">
    <text evidence="1">The sequence shown here is derived from an EMBL/GenBank/DDBJ whole genome shotgun (WGS) entry which is preliminary data.</text>
</comment>
<dbReference type="EMBL" id="BMFJ01000001">
    <property type="protein sequence ID" value="GGE17339.1"/>
    <property type="molecule type" value="Genomic_DNA"/>
</dbReference>
<reference evidence="2" key="1">
    <citation type="journal article" date="2019" name="Int. J. Syst. Evol. Microbiol.">
        <title>The Global Catalogue of Microorganisms (GCM) 10K type strain sequencing project: providing services to taxonomists for standard genome sequencing and annotation.</title>
        <authorList>
            <consortium name="The Broad Institute Genomics Platform"/>
            <consortium name="The Broad Institute Genome Sequencing Center for Infectious Disease"/>
            <person name="Wu L."/>
            <person name="Ma J."/>
        </authorList>
    </citation>
    <scope>NUCLEOTIDE SEQUENCE [LARGE SCALE GENOMIC DNA]</scope>
    <source>
        <strain evidence="2">CGMCC 1.12664</strain>
    </source>
</reference>
<gene>
    <name evidence="1" type="ORF">GCM10011360_02700</name>
</gene>
<evidence type="ECO:0000313" key="1">
    <source>
        <dbReference type="EMBL" id="GGE17339.1"/>
    </source>
</evidence>